<evidence type="ECO:0008006" key="4">
    <source>
        <dbReference type="Google" id="ProtNLM"/>
    </source>
</evidence>
<feature type="transmembrane region" description="Helical" evidence="1">
    <location>
        <begin position="84"/>
        <end position="101"/>
    </location>
</feature>
<reference evidence="2 3" key="1">
    <citation type="submission" date="2023-02" db="EMBL/GenBank/DDBJ databases">
        <title>Dictyobacter halimunensis sp. nov., a new member of the class Ktedonobacteria from forest soil in a geothermal area.</title>
        <authorList>
            <person name="Rachmania M.K."/>
            <person name="Ningsih F."/>
            <person name="Sakai Y."/>
            <person name="Yabe S."/>
            <person name="Yokota A."/>
            <person name="Sjamsuridzal W."/>
        </authorList>
    </citation>
    <scope>NUCLEOTIDE SEQUENCE [LARGE SCALE GENOMIC DNA]</scope>
    <source>
        <strain evidence="2 3">S3.2.2.5</strain>
    </source>
</reference>
<organism evidence="2 3">
    <name type="scientific">Dictyobacter halimunensis</name>
    <dbReference type="NCBI Taxonomy" id="3026934"/>
    <lineage>
        <taxon>Bacteria</taxon>
        <taxon>Bacillati</taxon>
        <taxon>Chloroflexota</taxon>
        <taxon>Ktedonobacteria</taxon>
        <taxon>Ktedonobacterales</taxon>
        <taxon>Dictyobacteraceae</taxon>
        <taxon>Dictyobacter</taxon>
    </lineage>
</organism>
<feature type="transmembrane region" description="Helical" evidence="1">
    <location>
        <begin position="21"/>
        <end position="41"/>
    </location>
</feature>
<protein>
    <recommendedName>
        <fullName evidence="4">DUF4199 domain-containing protein</fullName>
    </recommendedName>
</protein>
<feature type="transmembrane region" description="Helical" evidence="1">
    <location>
        <begin position="53"/>
        <end position="72"/>
    </location>
</feature>
<dbReference type="EMBL" id="BSRI01000001">
    <property type="protein sequence ID" value="GLV55316.1"/>
    <property type="molecule type" value="Genomic_DNA"/>
</dbReference>
<feature type="transmembrane region" description="Helical" evidence="1">
    <location>
        <begin position="148"/>
        <end position="173"/>
    </location>
</feature>
<proteinExistence type="predicted"/>
<evidence type="ECO:0000313" key="2">
    <source>
        <dbReference type="EMBL" id="GLV55316.1"/>
    </source>
</evidence>
<dbReference type="Proteomes" id="UP001344906">
    <property type="component" value="Unassembled WGS sequence"/>
</dbReference>
<accession>A0ABQ6FM76</accession>
<keyword evidence="3" id="KW-1185">Reference proteome</keyword>
<sequence length="191" mass="20942">MQQSYYQSHTRRERSRAFPSGFILALIAGLIIFGIGFWTNFQNDITNTTWIEMVFLIAFIGTPFLAGMIGTLSTSRIDTGMAAGVWNGLFVGIFMGVYQFLVLENNVPTKVAPDIIKQVQDFLAQGGIQISVQTLQINNSAPTSYTGIVLVDLVLLIPWLGLGALLGLIGGLIGKIFAPRPQKNIPPFRYS</sequence>
<comment type="caution">
    <text evidence="2">The sequence shown here is derived from an EMBL/GenBank/DDBJ whole genome shotgun (WGS) entry which is preliminary data.</text>
</comment>
<evidence type="ECO:0000313" key="3">
    <source>
        <dbReference type="Proteomes" id="UP001344906"/>
    </source>
</evidence>
<keyword evidence="1" id="KW-0472">Membrane</keyword>
<name>A0ABQ6FM76_9CHLR</name>
<gene>
    <name evidence="2" type="ORF">KDH_21630</name>
</gene>
<evidence type="ECO:0000256" key="1">
    <source>
        <dbReference type="SAM" id="Phobius"/>
    </source>
</evidence>
<keyword evidence="1" id="KW-1133">Transmembrane helix</keyword>
<dbReference type="RefSeq" id="WP_338249546.1">
    <property type="nucleotide sequence ID" value="NZ_BSRI01000001.1"/>
</dbReference>
<keyword evidence="1" id="KW-0812">Transmembrane</keyword>